<organism evidence="5 6">
    <name type="scientific">Rhodococcus oxybenzonivorans</name>
    <dbReference type="NCBI Taxonomy" id="1990687"/>
    <lineage>
        <taxon>Bacteria</taxon>
        <taxon>Bacillati</taxon>
        <taxon>Actinomycetota</taxon>
        <taxon>Actinomycetes</taxon>
        <taxon>Mycobacteriales</taxon>
        <taxon>Nocardiaceae</taxon>
        <taxon>Rhodococcus</taxon>
    </lineage>
</organism>
<reference evidence="5 6" key="1">
    <citation type="submission" date="2017-05" db="EMBL/GenBank/DDBJ databases">
        <title>Isolation of Rhodococcus sp. S2-17 biodegrading of BP-3.</title>
        <authorList>
            <person name="Lee Y."/>
            <person name="Kim K.H."/>
            <person name="Chun B.H."/>
            <person name="Jung H.S."/>
            <person name="Jeon C.O."/>
        </authorList>
    </citation>
    <scope>NUCLEOTIDE SEQUENCE [LARGE SCALE GENOMIC DNA]</scope>
    <source>
        <strain evidence="5 6">S2-17</strain>
    </source>
</reference>
<name>A0A2S2BW05_9NOCA</name>
<dbReference type="PANTHER" id="PTHR11487">
    <property type="entry name" value="THIOESTERASE"/>
    <property type="match status" value="1"/>
</dbReference>
<dbReference type="OrthoDB" id="8480037at2"/>
<dbReference type="PANTHER" id="PTHR11487:SF0">
    <property type="entry name" value="S-ACYL FATTY ACID SYNTHASE THIOESTERASE, MEDIUM CHAIN"/>
    <property type="match status" value="1"/>
</dbReference>
<accession>A0A2S2BW05</accession>
<dbReference type="AlphaFoldDB" id="A0A2S2BW05"/>
<dbReference type="KEGG" id="roz:CBI38_15620"/>
<dbReference type="EMBL" id="CP021354">
    <property type="protein sequence ID" value="AWK72772.1"/>
    <property type="molecule type" value="Genomic_DNA"/>
</dbReference>
<proteinExistence type="inferred from homology"/>
<evidence type="ECO:0000256" key="2">
    <source>
        <dbReference type="ARBA" id="ARBA00015007"/>
    </source>
</evidence>
<sequence>MRSRYLDQPGADAALRLFCFHHAGGGSSMYRPWHRALHPYASVWPVQLPGREGRAGETRFVDLESLLTDLESELDDALTVPHLFFGHSLGALVAYRLACRRRSRHRLLPRALLLSGYGAPHLPAPFPPVDSLDDTILIQFLRDVGGVPAEFLDWPDWVRHWLPVVRDDLRVCCNYVDPGDPPLECPMHLFGADADPLVNEHDLHAWNRHTTQPCEVQILAGDHFYLTQSPEQLFRLLRPLLRRYALVTGRDEAVTSC</sequence>
<feature type="domain" description="Thioesterase" evidence="4">
    <location>
        <begin position="16"/>
        <end position="238"/>
    </location>
</feature>
<evidence type="ECO:0000313" key="5">
    <source>
        <dbReference type="EMBL" id="AWK72772.1"/>
    </source>
</evidence>
<dbReference type="InterPro" id="IPR001031">
    <property type="entry name" value="Thioesterase"/>
</dbReference>
<gene>
    <name evidence="5" type="ORF">CBI38_15620</name>
</gene>
<dbReference type="Proteomes" id="UP000245711">
    <property type="component" value="Chromosome"/>
</dbReference>
<dbReference type="InterPro" id="IPR029058">
    <property type="entry name" value="AB_hydrolase_fold"/>
</dbReference>
<dbReference type="SUPFAM" id="SSF53474">
    <property type="entry name" value="alpha/beta-Hydrolases"/>
    <property type="match status" value="1"/>
</dbReference>
<dbReference type="InterPro" id="IPR012223">
    <property type="entry name" value="TEII"/>
</dbReference>
<dbReference type="Pfam" id="PF00975">
    <property type="entry name" value="Thioesterase"/>
    <property type="match status" value="1"/>
</dbReference>
<protein>
    <recommendedName>
        <fullName evidence="2">Thioesterase TesA</fullName>
    </recommendedName>
</protein>
<dbReference type="GO" id="GO:0008610">
    <property type="term" value="P:lipid biosynthetic process"/>
    <property type="evidence" value="ECO:0007669"/>
    <property type="project" value="TreeGrafter"/>
</dbReference>
<evidence type="ECO:0000259" key="4">
    <source>
        <dbReference type="Pfam" id="PF00975"/>
    </source>
</evidence>
<evidence type="ECO:0000256" key="3">
    <source>
        <dbReference type="ARBA" id="ARBA00024293"/>
    </source>
</evidence>
<dbReference type="Gene3D" id="3.40.50.1820">
    <property type="entry name" value="alpha/beta hydrolase"/>
    <property type="match status" value="1"/>
</dbReference>
<comment type="similarity">
    <text evidence="1">Belongs to the thioesterase family.</text>
</comment>
<dbReference type="RefSeq" id="WP_109330169.1">
    <property type="nucleotide sequence ID" value="NZ_CP021354.1"/>
</dbReference>
<comment type="catalytic activity">
    <reaction evidence="3">
        <text>a fatty acyl-CoA + H2O = a fatty acid + CoA + H(+)</text>
        <dbReference type="Rhea" id="RHEA:16781"/>
        <dbReference type="ChEBI" id="CHEBI:15377"/>
        <dbReference type="ChEBI" id="CHEBI:15378"/>
        <dbReference type="ChEBI" id="CHEBI:28868"/>
        <dbReference type="ChEBI" id="CHEBI:57287"/>
        <dbReference type="ChEBI" id="CHEBI:77636"/>
    </reaction>
</comment>
<evidence type="ECO:0000313" key="6">
    <source>
        <dbReference type="Proteomes" id="UP000245711"/>
    </source>
</evidence>
<evidence type="ECO:0000256" key="1">
    <source>
        <dbReference type="ARBA" id="ARBA00007169"/>
    </source>
</evidence>
<keyword evidence="6" id="KW-1185">Reference proteome</keyword>